<evidence type="ECO:0000313" key="4">
    <source>
        <dbReference type="Proteomes" id="UP001138802"/>
    </source>
</evidence>
<dbReference type="GO" id="GO:0005829">
    <property type="term" value="C:cytosol"/>
    <property type="evidence" value="ECO:0007669"/>
    <property type="project" value="TreeGrafter"/>
</dbReference>
<dbReference type="SUPFAM" id="SSF50475">
    <property type="entry name" value="FMN-binding split barrel"/>
    <property type="match status" value="1"/>
</dbReference>
<dbReference type="GO" id="GO:0016627">
    <property type="term" value="F:oxidoreductase activity, acting on the CH-CH group of donors"/>
    <property type="evidence" value="ECO:0007669"/>
    <property type="project" value="TreeGrafter"/>
</dbReference>
<dbReference type="InterPro" id="IPR011576">
    <property type="entry name" value="Pyridox_Oxase_N"/>
</dbReference>
<comment type="caution">
    <text evidence="3">The sequence shown here is derived from an EMBL/GenBank/DDBJ whole genome shotgun (WGS) entry which is preliminary data.</text>
</comment>
<accession>A0A9X0WF55</accession>
<dbReference type="PIRSF" id="PIRSF004633">
    <property type="entry name" value="UCP_PLP_oxd"/>
    <property type="match status" value="1"/>
</dbReference>
<evidence type="ECO:0000256" key="1">
    <source>
        <dbReference type="ARBA" id="ARBA00023002"/>
    </source>
</evidence>
<evidence type="ECO:0000259" key="2">
    <source>
        <dbReference type="Pfam" id="PF01243"/>
    </source>
</evidence>
<sequence>MARHPMTDSTASSSVPDLAQVYAEVVRFREGFATLLMATVAPDGEPDASYAAYIEDDGDFHVFVSELSVHTKNLLESGRVSVLFIEEEASAGHLFARRRLTYRCRAEELARGSIGCETILDRFELRFGALIVTLRGLQDFHLVRLRPLSARYVSGFAKAFAIDDVQLAEIRHLRDQGHRASNAVTRNTFNRRLTNPAEESDV</sequence>
<dbReference type="Gene3D" id="2.30.110.10">
    <property type="entry name" value="Electron Transport, Fmn-binding Protein, Chain A"/>
    <property type="match status" value="1"/>
</dbReference>
<reference evidence="3 4" key="1">
    <citation type="journal article" date="2020" name="Microorganisms">
        <title>Osmotic Adaptation and Compatible Solute Biosynthesis of Phototrophic Bacteria as Revealed from Genome Analyses.</title>
        <authorList>
            <person name="Imhoff J.F."/>
            <person name="Rahn T."/>
            <person name="Kunzel S."/>
            <person name="Keller A."/>
            <person name="Neulinger S.C."/>
        </authorList>
    </citation>
    <scope>NUCLEOTIDE SEQUENCE [LARGE SCALE GENOMIC DNA]</scope>
    <source>
        <strain evidence="3 4">DSM 21303</strain>
    </source>
</reference>
<dbReference type="PANTHER" id="PTHR35176:SF6">
    <property type="entry name" value="HEME OXYGENASE HI_0854-RELATED"/>
    <property type="match status" value="1"/>
</dbReference>
<dbReference type="Proteomes" id="UP001138802">
    <property type="component" value="Unassembled WGS sequence"/>
</dbReference>
<name>A0A9X0WF55_9GAMM</name>
<keyword evidence="4" id="KW-1185">Reference proteome</keyword>
<keyword evidence="1" id="KW-0560">Oxidoreductase</keyword>
<dbReference type="InterPro" id="IPR014419">
    <property type="entry name" value="HutZ"/>
</dbReference>
<proteinExistence type="predicted"/>
<feature type="domain" description="Pyridoxamine 5'-phosphate oxidase N-terminal" evidence="2">
    <location>
        <begin position="24"/>
        <end position="153"/>
    </location>
</feature>
<gene>
    <name evidence="3" type="ORF">CKO25_02405</name>
</gene>
<dbReference type="InterPro" id="IPR012349">
    <property type="entry name" value="Split_barrel_FMN-bd"/>
</dbReference>
<dbReference type="AlphaFoldDB" id="A0A9X0WF55"/>
<dbReference type="InterPro" id="IPR052019">
    <property type="entry name" value="F420H2_bilvrd_red/Heme_oxyg"/>
</dbReference>
<evidence type="ECO:0000313" key="3">
    <source>
        <dbReference type="EMBL" id="MBK1643527.1"/>
    </source>
</evidence>
<dbReference type="EMBL" id="NRSD01000001">
    <property type="protein sequence ID" value="MBK1643527.1"/>
    <property type="molecule type" value="Genomic_DNA"/>
</dbReference>
<dbReference type="Pfam" id="PF01243">
    <property type="entry name" value="PNPOx_N"/>
    <property type="match status" value="1"/>
</dbReference>
<dbReference type="PANTHER" id="PTHR35176">
    <property type="entry name" value="HEME OXYGENASE HI_0854-RELATED"/>
    <property type="match status" value="1"/>
</dbReference>
<protein>
    <submittedName>
        <fullName evidence="3">Pyridoxamine 5-phosphate oxidase</fullName>
    </submittedName>
</protein>
<dbReference type="GO" id="GO:0070967">
    <property type="term" value="F:coenzyme F420 binding"/>
    <property type="evidence" value="ECO:0007669"/>
    <property type="project" value="TreeGrafter"/>
</dbReference>
<organism evidence="3 4">
    <name type="scientific">Thiocapsa imhoffii</name>
    <dbReference type="NCBI Taxonomy" id="382777"/>
    <lineage>
        <taxon>Bacteria</taxon>
        <taxon>Pseudomonadati</taxon>
        <taxon>Pseudomonadota</taxon>
        <taxon>Gammaproteobacteria</taxon>
        <taxon>Chromatiales</taxon>
        <taxon>Chromatiaceae</taxon>
        <taxon>Thiocapsa</taxon>
    </lineage>
</organism>